<gene>
    <name evidence="3" type="ORF">FHX80_12312</name>
    <name evidence="4" type="ORF">OIE64_34515</name>
</gene>
<dbReference type="Pfam" id="PF20087">
    <property type="entry name" value="DUF6479"/>
    <property type="match status" value="1"/>
</dbReference>
<dbReference type="EMBL" id="CP109114">
    <property type="protein sequence ID" value="WSC17426.1"/>
    <property type="molecule type" value="Genomic_DNA"/>
</dbReference>
<organism evidence="3 5">
    <name type="scientific">Streptomyces brevispora</name>
    <dbReference type="NCBI Taxonomy" id="887462"/>
    <lineage>
        <taxon>Bacteria</taxon>
        <taxon>Bacillati</taxon>
        <taxon>Actinomycetota</taxon>
        <taxon>Actinomycetes</taxon>
        <taxon>Kitasatosporales</taxon>
        <taxon>Streptomycetaceae</taxon>
        <taxon>Streptomyces</taxon>
    </lineage>
</organism>
<evidence type="ECO:0000256" key="2">
    <source>
        <dbReference type="SAM" id="Phobius"/>
    </source>
</evidence>
<reference evidence="4 6" key="2">
    <citation type="submission" date="2022-10" db="EMBL/GenBank/DDBJ databases">
        <title>The complete genomes of actinobacterial strains from the NBC collection.</title>
        <authorList>
            <person name="Joergensen T.S."/>
            <person name="Alvarez Arevalo M."/>
            <person name="Sterndorff E.B."/>
            <person name="Faurdal D."/>
            <person name="Vuksanovic O."/>
            <person name="Mourched A.-S."/>
            <person name="Charusanti P."/>
            <person name="Shaw S."/>
            <person name="Blin K."/>
            <person name="Weber T."/>
        </authorList>
    </citation>
    <scope>NUCLEOTIDE SEQUENCE [LARGE SCALE GENOMIC DNA]</scope>
    <source>
        <strain evidence="4 6">NBC 01769</strain>
    </source>
</reference>
<protein>
    <submittedName>
        <fullName evidence="4">DUF6479 family protein</fullName>
    </submittedName>
</protein>
<evidence type="ECO:0000313" key="5">
    <source>
        <dbReference type="Proteomes" id="UP000318186"/>
    </source>
</evidence>
<feature type="compositionally biased region" description="Basic and acidic residues" evidence="1">
    <location>
        <begin position="56"/>
        <end position="79"/>
    </location>
</feature>
<proteinExistence type="predicted"/>
<evidence type="ECO:0000313" key="6">
    <source>
        <dbReference type="Proteomes" id="UP001330827"/>
    </source>
</evidence>
<keyword evidence="2" id="KW-0812">Transmembrane</keyword>
<dbReference type="AlphaFoldDB" id="A0A561TY15"/>
<feature type="transmembrane region" description="Helical" evidence="2">
    <location>
        <begin position="20"/>
        <end position="43"/>
    </location>
</feature>
<dbReference type="InterPro" id="IPR045513">
    <property type="entry name" value="DUF6479"/>
</dbReference>
<name>A0A561TY15_9ACTN</name>
<reference evidence="3 5" key="1">
    <citation type="submission" date="2019-06" db="EMBL/GenBank/DDBJ databases">
        <title>Sequencing the genomes of 1000 actinobacteria strains.</title>
        <authorList>
            <person name="Klenk H.-P."/>
        </authorList>
    </citation>
    <scope>NUCLEOTIDE SEQUENCE [LARGE SCALE GENOMIC DNA]</scope>
    <source>
        <strain evidence="3 5">DSM 42059</strain>
    </source>
</reference>
<dbReference type="EMBL" id="VIWW01000002">
    <property type="protein sequence ID" value="TWF91994.1"/>
    <property type="molecule type" value="Genomic_DNA"/>
</dbReference>
<feature type="region of interest" description="Disordered" evidence="1">
    <location>
        <begin position="46"/>
        <end position="110"/>
    </location>
</feature>
<keyword evidence="2" id="KW-1133">Transmembrane helix</keyword>
<keyword evidence="2" id="KW-0472">Membrane</keyword>
<evidence type="ECO:0000313" key="3">
    <source>
        <dbReference type="EMBL" id="TWF91994.1"/>
    </source>
</evidence>
<dbReference type="Proteomes" id="UP000318186">
    <property type="component" value="Unassembled WGS sequence"/>
</dbReference>
<dbReference type="OrthoDB" id="4223997at2"/>
<accession>A0A561TY15</accession>
<sequence length="110" mass="11875">MDVSHGALNSLALTLADGRGAAGVVMAVVGVILVALLIGAVWLGKRRRAQDPPPPRPEEQPVVPDHRAHVEERDVHADDSFPPDGRGLSPYELGEHGHDIVRPETDEKRD</sequence>
<feature type="compositionally biased region" description="Basic and acidic residues" evidence="1">
    <location>
        <begin position="93"/>
        <end position="110"/>
    </location>
</feature>
<evidence type="ECO:0000313" key="4">
    <source>
        <dbReference type="EMBL" id="WSC17426.1"/>
    </source>
</evidence>
<evidence type="ECO:0000256" key="1">
    <source>
        <dbReference type="SAM" id="MobiDB-lite"/>
    </source>
</evidence>
<dbReference type="Proteomes" id="UP001330827">
    <property type="component" value="Chromosome"/>
</dbReference>
<dbReference type="RefSeq" id="WP_145767843.1">
    <property type="nucleotide sequence ID" value="NZ_CP109114.1"/>
</dbReference>
<keyword evidence="6" id="KW-1185">Reference proteome</keyword>